<feature type="domain" description="HTH merR-type" evidence="3">
    <location>
        <begin position="13"/>
        <end position="80"/>
    </location>
</feature>
<evidence type="ECO:0000256" key="2">
    <source>
        <dbReference type="SAM" id="Coils"/>
    </source>
</evidence>
<evidence type="ECO:0000256" key="1">
    <source>
        <dbReference type="ARBA" id="ARBA00023125"/>
    </source>
</evidence>
<dbReference type="PANTHER" id="PTHR30204">
    <property type="entry name" value="REDOX-CYCLING DRUG-SENSING TRANSCRIPTIONAL ACTIVATOR SOXR"/>
    <property type="match status" value="1"/>
</dbReference>
<dbReference type="GO" id="GO:0003677">
    <property type="term" value="F:DNA binding"/>
    <property type="evidence" value="ECO:0007669"/>
    <property type="project" value="UniProtKB-KW"/>
</dbReference>
<name>A0A6J6EM01_9ZZZZ</name>
<keyword evidence="2" id="KW-0175">Coiled coil</keyword>
<organism evidence="4">
    <name type="scientific">freshwater metagenome</name>
    <dbReference type="NCBI Taxonomy" id="449393"/>
    <lineage>
        <taxon>unclassified sequences</taxon>
        <taxon>metagenomes</taxon>
        <taxon>ecological metagenomes</taxon>
    </lineage>
</organism>
<dbReference type="Gene3D" id="1.10.1660.10">
    <property type="match status" value="1"/>
</dbReference>
<dbReference type="AlphaFoldDB" id="A0A6J6EM01"/>
<dbReference type="InterPro" id="IPR009061">
    <property type="entry name" value="DNA-bd_dom_put_sf"/>
</dbReference>
<dbReference type="Pfam" id="PF13411">
    <property type="entry name" value="MerR_1"/>
    <property type="match status" value="1"/>
</dbReference>
<accession>A0A6J6EM01</accession>
<dbReference type="GO" id="GO:0003700">
    <property type="term" value="F:DNA-binding transcription factor activity"/>
    <property type="evidence" value="ECO:0007669"/>
    <property type="project" value="InterPro"/>
</dbReference>
<dbReference type="EMBL" id="CAEZTT010000062">
    <property type="protein sequence ID" value="CAB4576896.1"/>
    <property type="molecule type" value="Genomic_DNA"/>
</dbReference>
<dbReference type="PANTHER" id="PTHR30204:SF58">
    <property type="entry name" value="HTH-TYPE TRANSCRIPTIONAL REGULATOR YFMP"/>
    <property type="match status" value="1"/>
</dbReference>
<proteinExistence type="predicted"/>
<protein>
    <submittedName>
        <fullName evidence="4">Unannotated protein</fullName>
    </submittedName>
</protein>
<evidence type="ECO:0000259" key="3">
    <source>
        <dbReference type="PROSITE" id="PS50937"/>
    </source>
</evidence>
<reference evidence="4" key="1">
    <citation type="submission" date="2020-05" db="EMBL/GenBank/DDBJ databases">
        <authorList>
            <person name="Chiriac C."/>
            <person name="Salcher M."/>
            <person name="Ghai R."/>
            <person name="Kavagutti S V."/>
        </authorList>
    </citation>
    <scope>NUCLEOTIDE SEQUENCE</scope>
</reference>
<evidence type="ECO:0000313" key="4">
    <source>
        <dbReference type="EMBL" id="CAB4576896.1"/>
    </source>
</evidence>
<dbReference type="InterPro" id="IPR047057">
    <property type="entry name" value="MerR_fam"/>
</dbReference>
<sequence>MRYGVPQDENTPAYVISVAAEMAEMHPQTLRHYDKMGLVSPSRSGRQRLYSLRDIALARYVAALVKEGVNHEGIKRIIVLNQEVGELKNQLALVTERLNDFEHKDRNTKLAVYRPRR</sequence>
<dbReference type="SUPFAM" id="SSF46955">
    <property type="entry name" value="Putative DNA-binding domain"/>
    <property type="match status" value="1"/>
</dbReference>
<gene>
    <name evidence="4" type="ORF">UFOPK1726_00627</name>
</gene>
<dbReference type="NCBIfam" id="NF047375">
    <property type="entry name" value="HeatShock_HspR"/>
    <property type="match status" value="1"/>
</dbReference>
<dbReference type="SMART" id="SM00422">
    <property type="entry name" value="HTH_MERR"/>
    <property type="match status" value="1"/>
</dbReference>
<feature type="coiled-coil region" evidence="2">
    <location>
        <begin position="77"/>
        <end position="104"/>
    </location>
</feature>
<dbReference type="InterPro" id="IPR000551">
    <property type="entry name" value="MerR-type_HTH_dom"/>
</dbReference>
<keyword evidence="1" id="KW-0238">DNA-binding</keyword>
<dbReference type="PROSITE" id="PS50937">
    <property type="entry name" value="HTH_MERR_2"/>
    <property type="match status" value="1"/>
</dbReference>